<dbReference type="InterPro" id="IPR058498">
    <property type="entry name" value="DUF8185"/>
</dbReference>
<dbReference type="EMBL" id="DXGD01000448">
    <property type="protein sequence ID" value="HIX00870.1"/>
    <property type="molecule type" value="Genomic_DNA"/>
</dbReference>
<name>A0A9D1UUW9_9MICC</name>
<dbReference type="AlphaFoldDB" id="A0A9D1UUW9"/>
<feature type="domain" description="DUF8185" evidence="3">
    <location>
        <begin position="112"/>
        <end position="243"/>
    </location>
</feature>
<feature type="region of interest" description="Disordered" evidence="1">
    <location>
        <begin position="166"/>
        <end position="198"/>
    </location>
</feature>
<proteinExistence type="predicted"/>
<organism evidence="4 5">
    <name type="scientific">Candidatus Nesterenkonia stercoripullorum</name>
    <dbReference type="NCBI Taxonomy" id="2838701"/>
    <lineage>
        <taxon>Bacteria</taxon>
        <taxon>Bacillati</taxon>
        <taxon>Actinomycetota</taxon>
        <taxon>Actinomycetes</taxon>
        <taxon>Micrococcales</taxon>
        <taxon>Micrococcaceae</taxon>
        <taxon>Nesterenkonia</taxon>
    </lineage>
</organism>
<dbReference type="Pfam" id="PF26572">
    <property type="entry name" value="DUF8185"/>
    <property type="match status" value="1"/>
</dbReference>
<comment type="caution">
    <text evidence="4">The sequence shown here is derived from an EMBL/GenBank/DDBJ whole genome shotgun (WGS) entry which is preliminary data.</text>
</comment>
<reference evidence="4" key="2">
    <citation type="submission" date="2021-04" db="EMBL/GenBank/DDBJ databases">
        <authorList>
            <person name="Gilroy R."/>
        </authorList>
    </citation>
    <scope>NUCLEOTIDE SEQUENCE</scope>
    <source>
        <strain evidence="4">ChiHejej3B27-3195</strain>
    </source>
</reference>
<protein>
    <submittedName>
        <fullName evidence="4">Uncharacterized protein</fullName>
    </submittedName>
</protein>
<evidence type="ECO:0000313" key="4">
    <source>
        <dbReference type="EMBL" id="HIX00870.1"/>
    </source>
</evidence>
<dbReference type="Pfam" id="PF26035">
    <property type="entry name" value="DUF8010"/>
    <property type="match status" value="1"/>
</dbReference>
<gene>
    <name evidence="4" type="ORF">H9871_12100</name>
</gene>
<evidence type="ECO:0000313" key="5">
    <source>
        <dbReference type="Proteomes" id="UP000824151"/>
    </source>
</evidence>
<feature type="domain" description="DUF8010" evidence="2">
    <location>
        <begin position="2"/>
        <end position="107"/>
    </location>
</feature>
<evidence type="ECO:0000256" key="1">
    <source>
        <dbReference type="SAM" id="MobiDB-lite"/>
    </source>
</evidence>
<evidence type="ECO:0000259" key="3">
    <source>
        <dbReference type="Pfam" id="PF26572"/>
    </source>
</evidence>
<dbReference type="Proteomes" id="UP000824151">
    <property type="component" value="Unassembled WGS sequence"/>
</dbReference>
<feature type="compositionally biased region" description="Basic and acidic residues" evidence="1">
    <location>
        <begin position="174"/>
        <end position="187"/>
    </location>
</feature>
<accession>A0A9D1UUW9</accession>
<reference evidence="4" key="1">
    <citation type="journal article" date="2021" name="PeerJ">
        <title>Extensive microbial diversity within the chicken gut microbiome revealed by metagenomics and culture.</title>
        <authorList>
            <person name="Gilroy R."/>
            <person name="Ravi A."/>
            <person name="Getino M."/>
            <person name="Pursley I."/>
            <person name="Horton D.L."/>
            <person name="Alikhan N.F."/>
            <person name="Baker D."/>
            <person name="Gharbi K."/>
            <person name="Hall N."/>
            <person name="Watson M."/>
            <person name="Adriaenssens E.M."/>
            <person name="Foster-Nyarko E."/>
            <person name="Jarju S."/>
            <person name="Secka A."/>
            <person name="Antonio M."/>
            <person name="Oren A."/>
            <person name="Chaudhuri R.R."/>
            <person name="La Ragione R."/>
            <person name="Hildebrand F."/>
            <person name="Pallen M.J."/>
        </authorList>
    </citation>
    <scope>NUCLEOTIDE SEQUENCE</scope>
    <source>
        <strain evidence="4">ChiHejej3B27-3195</strain>
    </source>
</reference>
<sequence>MTEVLQFAEPASVQDLSRYIGRARRIQEQGIRVQGHGYVLAAWVPVMTPSSLVGRLPAVLGLRTMALSEESYADVTAEFSAFSERIARLGPADTALSLPVARLNAPWAAVTPPRAGWQHIGTIEDDELRTIADNGVEAVTTAVPDRAGAAVVEQVRESVWSAPLTASSLQAHPRSSEAEASDSRGRQEGGTSESLEVPSGAAFGAQALGFLRPAGSQGQTEIHAQGRWVRLTSAGGHILCRRTLG</sequence>
<dbReference type="InterPro" id="IPR058323">
    <property type="entry name" value="DUF8010"/>
</dbReference>
<evidence type="ECO:0000259" key="2">
    <source>
        <dbReference type="Pfam" id="PF26035"/>
    </source>
</evidence>